<dbReference type="PANTHER" id="PTHR20854:SF4">
    <property type="entry name" value="INOSITOL-1-MONOPHOSPHATASE-RELATED"/>
    <property type="match status" value="1"/>
</dbReference>
<dbReference type="SUPFAM" id="SSF56655">
    <property type="entry name" value="Carbohydrate phosphatase"/>
    <property type="match status" value="1"/>
</dbReference>
<keyword evidence="1" id="KW-0479">Metal-binding</keyword>
<dbReference type="EMBL" id="UOEJ01000278">
    <property type="protein sequence ID" value="VAW07551.1"/>
    <property type="molecule type" value="Genomic_DNA"/>
</dbReference>
<dbReference type="PRINTS" id="PR00377">
    <property type="entry name" value="IMPHPHTASES"/>
</dbReference>
<dbReference type="PANTHER" id="PTHR20854">
    <property type="entry name" value="INOSITOL MONOPHOSPHATASE"/>
    <property type="match status" value="1"/>
</dbReference>
<dbReference type="InterPro" id="IPR020583">
    <property type="entry name" value="Inositol_monoP_metal-BS"/>
</dbReference>
<dbReference type="EC" id="3.1.3.25" evidence="4"/>
<dbReference type="Gene3D" id="3.40.190.80">
    <property type="match status" value="1"/>
</dbReference>
<proteinExistence type="predicted"/>
<dbReference type="AlphaFoldDB" id="A0A3B0SMQ5"/>
<organism evidence="4">
    <name type="scientific">hydrothermal vent metagenome</name>
    <dbReference type="NCBI Taxonomy" id="652676"/>
    <lineage>
        <taxon>unclassified sequences</taxon>
        <taxon>metagenomes</taxon>
        <taxon>ecological metagenomes</taxon>
    </lineage>
</organism>
<dbReference type="GO" id="GO:0046872">
    <property type="term" value="F:metal ion binding"/>
    <property type="evidence" value="ECO:0007669"/>
    <property type="project" value="UniProtKB-KW"/>
</dbReference>
<dbReference type="GO" id="GO:0006020">
    <property type="term" value="P:inositol metabolic process"/>
    <property type="evidence" value="ECO:0007669"/>
    <property type="project" value="TreeGrafter"/>
</dbReference>
<evidence type="ECO:0000313" key="4">
    <source>
        <dbReference type="EMBL" id="VAW07551.1"/>
    </source>
</evidence>
<keyword evidence="2 4" id="KW-0378">Hydrolase</keyword>
<accession>A0A3B0SMQ5</accession>
<dbReference type="InterPro" id="IPR000760">
    <property type="entry name" value="Inositol_monophosphatase-like"/>
</dbReference>
<name>A0A3B0SMQ5_9ZZZZ</name>
<dbReference type="PROSITE" id="PS00629">
    <property type="entry name" value="IMP_1"/>
    <property type="match status" value="1"/>
</dbReference>
<protein>
    <submittedName>
        <fullName evidence="4">Inositol-1-monophosphatase</fullName>
        <ecNumber evidence="4">3.1.3.25</ecNumber>
    </submittedName>
</protein>
<dbReference type="Pfam" id="PF00459">
    <property type="entry name" value="Inositol_P"/>
    <property type="match status" value="1"/>
</dbReference>
<dbReference type="GO" id="GO:0008934">
    <property type="term" value="F:inositol monophosphate 1-phosphatase activity"/>
    <property type="evidence" value="ECO:0007669"/>
    <property type="project" value="TreeGrafter"/>
</dbReference>
<reference evidence="4" key="1">
    <citation type="submission" date="2018-06" db="EMBL/GenBank/DDBJ databases">
        <authorList>
            <person name="Zhirakovskaya E."/>
        </authorList>
    </citation>
    <scope>NUCLEOTIDE SEQUENCE</scope>
</reference>
<keyword evidence="3" id="KW-0460">Magnesium</keyword>
<evidence type="ECO:0000256" key="3">
    <source>
        <dbReference type="ARBA" id="ARBA00022842"/>
    </source>
</evidence>
<sequence>MNIDVISDLVITIAKEEILPRFKRLAATDITAKSPGDMVSVADTETETALTRALNRLYPAAVVSGEEMIAKNPQMMEKVIAANRAFLIDPIDGTNNFIRGDQRFALMLTHLHYGKVVAAWIYLPFFDKIAVAEKGGGAFLNGKKITVFAGKFEPSEMTGAAHINRFPDHIKKMARENMKNFAANRPAFCAGYDYIALLEGKKDFSVYYRTLPWDHLPGSFIYMAAGGFVRTLDRRQYTIHDRDRGLLSAPNAQHWQRIRDIIFPVV</sequence>
<gene>
    <name evidence="4" type="ORF">MNBD_ALPHA01-496</name>
</gene>
<dbReference type="Gene3D" id="3.30.540.10">
    <property type="entry name" value="Fructose-1,6-Bisphosphatase, subunit A, domain 1"/>
    <property type="match status" value="1"/>
</dbReference>
<dbReference type="GO" id="GO:0007165">
    <property type="term" value="P:signal transduction"/>
    <property type="evidence" value="ECO:0007669"/>
    <property type="project" value="TreeGrafter"/>
</dbReference>
<evidence type="ECO:0000256" key="2">
    <source>
        <dbReference type="ARBA" id="ARBA00022801"/>
    </source>
</evidence>
<evidence type="ECO:0000256" key="1">
    <source>
        <dbReference type="ARBA" id="ARBA00022723"/>
    </source>
</evidence>